<dbReference type="AlphaFoldDB" id="A0A0A9A0I8"/>
<sequence>MGLINLSGGIVWQWNAVLQLLLLNQLLFSFLGHLKTIRHPSYTPLLRALNFVKLSAR</sequence>
<keyword evidence="1" id="KW-1133">Transmembrane helix</keyword>
<organism evidence="2">
    <name type="scientific">Arundo donax</name>
    <name type="common">Giant reed</name>
    <name type="synonym">Donax arundinaceus</name>
    <dbReference type="NCBI Taxonomy" id="35708"/>
    <lineage>
        <taxon>Eukaryota</taxon>
        <taxon>Viridiplantae</taxon>
        <taxon>Streptophyta</taxon>
        <taxon>Embryophyta</taxon>
        <taxon>Tracheophyta</taxon>
        <taxon>Spermatophyta</taxon>
        <taxon>Magnoliopsida</taxon>
        <taxon>Liliopsida</taxon>
        <taxon>Poales</taxon>
        <taxon>Poaceae</taxon>
        <taxon>PACMAD clade</taxon>
        <taxon>Arundinoideae</taxon>
        <taxon>Arundineae</taxon>
        <taxon>Arundo</taxon>
    </lineage>
</organism>
<feature type="transmembrane region" description="Helical" evidence="1">
    <location>
        <begin position="12"/>
        <end position="31"/>
    </location>
</feature>
<name>A0A0A9A0I8_ARUDO</name>
<protein>
    <submittedName>
        <fullName evidence="2">Uncharacterized protein</fullName>
    </submittedName>
</protein>
<reference evidence="2" key="2">
    <citation type="journal article" date="2015" name="Data Brief">
        <title>Shoot transcriptome of the giant reed, Arundo donax.</title>
        <authorList>
            <person name="Barrero R.A."/>
            <person name="Guerrero F.D."/>
            <person name="Moolhuijzen P."/>
            <person name="Goolsby J.A."/>
            <person name="Tidwell J."/>
            <person name="Bellgard S.E."/>
            <person name="Bellgard M.I."/>
        </authorList>
    </citation>
    <scope>NUCLEOTIDE SEQUENCE</scope>
    <source>
        <tissue evidence="2">Shoot tissue taken approximately 20 cm above the soil surface</tissue>
    </source>
</reference>
<keyword evidence="1" id="KW-0472">Membrane</keyword>
<keyword evidence="1" id="KW-0812">Transmembrane</keyword>
<dbReference type="EMBL" id="GBRH01254407">
    <property type="protein sequence ID" value="JAD43488.1"/>
    <property type="molecule type" value="Transcribed_RNA"/>
</dbReference>
<proteinExistence type="predicted"/>
<evidence type="ECO:0000256" key="1">
    <source>
        <dbReference type="SAM" id="Phobius"/>
    </source>
</evidence>
<reference evidence="2" key="1">
    <citation type="submission" date="2014-09" db="EMBL/GenBank/DDBJ databases">
        <authorList>
            <person name="Magalhaes I.L.F."/>
            <person name="Oliveira U."/>
            <person name="Santos F.R."/>
            <person name="Vidigal T.H.D.A."/>
            <person name="Brescovit A.D."/>
            <person name="Santos A.J."/>
        </authorList>
    </citation>
    <scope>NUCLEOTIDE SEQUENCE</scope>
    <source>
        <tissue evidence="2">Shoot tissue taken approximately 20 cm above the soil surface</tissue>
    </source>
</reference>
<evidence type="ECO:0000313" key="2">
    <source>
        <dbReference type="EMBL" id="JAD43488.1"/>
    </source>
</evidence>
<accession>A0A0A9A0I8</accession>